<evidence type="ECO:0000313" key="1">
    <source>
        <dbReference type="EMBL" id="GBN31464.1"/>
    </source>
</evidence>
<evidence type="ECO:0000313" key="2">
    <source>
        <dbReference type="Proteomes" id="UP000499080"/>
    </source>
</evidence>
<comment type="caution">
    <text evidence="1">The sequence shown here is derived from an EMBL/GenBank/DDBJ whole genome shotgun (WGS) entry which is preliminary data.</text>
</comment>
<keyword evidence="2" id="KW-1185">Reference proteome</keyword>
<reference evidence="1 2" key="1">
    <citation type="journal article" date="2019" name="Sci. Rep.">
        <title>Orb-weaving spider Araneus ventricosus genome elucidates the spidroin gene catalogue.</title>
        <authorList>
            <person name="Kono N."/>
            <person name="Nakamura H."/>
            <person name="Ohtoshi R."/>
            <person name="Moran D.A.P."/>
            <person name="Shinohara A."/>
            <person name="Yoshida Y."/>
            <person name="Fujiwara M."/>
            <person name="Mori M."/>
            <person name="Tomita M."/>
            <person name="Arakawa K."/>
        </authorList>
    </citation>
    <scope>NUCLEOTIDE SEQUENCE [LARGE SCALE GENOMIC DNA]</scope>
</reference>
<proteinExistence type="predicted"/>
<protein>
    <submittedName>
        <fullName evidence="1">Uncharacterized protein</fullName>
    </submittedName>
</protein>
<name>A0A4Y2MYN9_ARAVE</name>
<dbReference type="EMBL" id="BGPR01008083">
    <property type="protein sequence ID" value="GBN31464.1"/>
    <property type="molecule type" value="Genomic_DNA"/>
</dbReference>
<dbReference type="AlphaFoldDB" id="A0A4Y2MYN9"/>
<accession>A0A4Y2MYN9</accession>
<sequence>MRLQATNCTCLSVQKKSVKGQ</sequence>
<feature type="non-terminal residue" evidence="1">
    <location>
        <position position="21"/>
    </location>
</feature>
<dbReference type="Proteomes" id="UP000499080">
    <property type="component" value="Unassembled WGS sequence"/>
</dbReference>
<gene>
    <name evidence="1" type="ORF">AVEN_27316_1</name>
</gene>
<organism evidence="1 2">
    <name type="scientific">Araneus ventricosus</name>
    <name type="common">Orbweaver spider</name>
    <name type="synonym">Epeira ventricosa</name>
    <dbReference type="NCBI Taxonomy" id="182803"/>
    <lineage>
        <taxon>Eukaryota</taxon>
        <taxon>Metazoa</taxon>
        <taxon>Ecdysozoa</taxon>
        <taxon>Arthropoda</taxon>
        <taxon>Chelicerata</taxon>
        <taxon>Arachnida</taxon>
        <taxon>Araneae</taxon>
        <taxon>Araneomorphae</taxon>
        <taxon>Entelegynae</taxon>
        <taxon>Araneoidea</taxon>
        <taxon>Araneidae</taxon>
        <taxon>Araneus</taxon>
    </lineage>
</organism>